<comment type="catalytic activity">
    <reaction evidence="15">
        <text>L-methionyl-[protein] + [thioredoxin]-disulfide + H2O = L-methionyl-(S)-S-oxide-[protein] + [thioredoxin]-dithiol</text>
        <dbReference type="Rhea" id="RHEA:14217"/>
        <dbReference type="Rhea" id="RHEA-COMP:10698"/>
        <dbReference type="Rhea" id="RHEA-COMP:10700"/>
        <dbReference type="Rhea" id="RHEA-COMP:12313"/>
        <dbReference type="Rhea" id="RHEA-COMP:12315"/>
        <dbReference type="ChEBI" id="CHEBI:15377"/>
        <dbReference type="ChEBI" id="CHEBI:16044"/>
        <dbReference type="ChEBI" id="CHEBI:29950"/>
        <dbReference type="ChEBI" id="CHEBI:44120"/>
        <dbReference type="ChEBI" id="CHEBI:50058"/>
        <dbReference type="EC" id="1.8.4.11"/>
    </reaction>
</comment>
<evidence type="ECO:0000256" key="3">
    <source>
        <dbReference type="ARBA" id="ARBA00006739"/>
    </source>
</evidence>
<dbReference type="InterPro" id="IPR002569">
    <property type="entry name" value="Met_Sox_Rdtase_MsrA_dom"/>
</dbReference>
<evidence type="ECO:0000256" key="4">
    <source>
        <dbReference type="ARBA" id="ARBA00007656"/>
    </source>
</evidence>
<keyword evidence="27" id="KW-1185">Reference proteome</keyword>
<evidence type="ECO:0000256" key="11">
    <source>
        <dbReference type="ARBA" id="ARBA00023110"/>
    </source>
</evidence>
<evidence type="ECO:0000256" key="8">
    <source>
        <dbReference type="ARBA" id="ARBA00022676"/>
    </source>
</evidence>
<dbReference type="SUPFAM" id="SSF55068">
    <property type="entry name" value="Peptide methionine sulfoxide reductase"/>
    <property type="match status" value="1"/>
</dbReference>
<evidence type="ECO:0000256" key="13">
    <source>
        <dbReference type="ARBA" id="ARBA00030273"/>
    </source>
</evidence>
<dbReference type="GO" id="GO:0008113">
    <property type="term" value="F:peptide-methionine (S)-S-oxide reductase activity"/>
    <property type="evidence" value="ECO:0007669"/>
    <property type="project" value="UniProtKB-EC"/>
</dbReference>
<keyword evidence="8" id="KW-0328">Glycosyltransferase</keyword>
<dbReference type="Gene3D" id="3.10.50.40">
    <property type="match status" value="1"/>
</dbReference>
<evidence type="ECO:0000256" key="12">
    <source>
        <dbReference type="ARBA" id="ARBA00023235"/>
    </source>
</evidence>
<dbReference type="EC" id="1.8.4.11" evidence="5"/>
<dbReference type="Gene3D" id="3.90.550.10">
    <property type="entry name" value="Spore Coat Polysaccharide Biosynthesis Protein SpsA, Chain A"/>
    <property type="match status" value="1"/>
</dbReference>
<organism evidence="26 27">
    <name type="scientific">Oldenlandia corymbosa var. corymbosa</name>
    <dbReference type="NCBI Taxonomy" id="529605"/>
    <lineage>
        <taxon>Eukaryota</taxon>
        <taxon>Viridiplantae</taxon>
        <taxon>Streptophyta</taxon>
        <taxon>Embryophyta</taxon>
        <taxon>Tracheophyta</taxon>
        <taxon>Spermatophyta</taxon>
        <taxon>Magnoliopsida</taxon>
        <taxon>eudicotyledons</taxon>
        <taxon>Gunneridae</taxon>
        <taxon>Pentapetalae</taxon>
        <taxon>asterids</taxon>
        <taxon>lamiids</taxon>
        <taxon>Gentianales</taxon>
        <taxon>Rubiaceae</taxon>
        <taxon>Rubioideae</taxon>
        <taxon>Spermacoceae</taxon>
        <taxon>Hedyotis-Oldenlandia complex</taxon>
        <taxon>Oldenlandia</taxon>
    </lineage>
</organism>
<dbReference type="InterPro" id="IPR023058">
    <property type="entry name" value="PPIase_PpiC_CS"/>
</dbReference>
<dbReference type="GO" id="GO:0003755">
    <property type="term" value="F:peptidyl-prolyl cis-trans isomerase activity"/>
    <property type="evidence" value="ECO:0007669"/>
    <property type="project" value="UniProtKB-KW"/>
</dbReference>
<dbReference type="EC" id="2.4.1.83" evidence="6"/>
<evidence type="ECO:0000313" key="26">
    <source>
        <dbReference type="EMBL" id="CAI9110911.1"/>
    </source>
</evidence>
<proteinExistence type="inferred from homology"/>
<evidence type="ECO:0000256" key="19">
    <source>
        <dbReference type="ARBA" id="ARBA00067558"/>
    </source>
</evidence>
<evidence type="ECO:0000256" key="5">
    <source>
        <dbReference type="ARBA" id="ARBA00012502"/>
    </source>
</evidence>
<dbReference type="PANTHER" id="PTHR43398:SF1">
    <property type="entry name" value="DOLICHOL-PHOSPHATE MANNOSYLTRANSFERASE SUBUNIT 1"/>
    <property type="match status" value="1"/>
</dbReference>
<dbReference type="NCBIfam" id="TIGR00401">
    <property type="entry name" value="msrA"/>
    <property type="match status" value="1"/>
</dbReference>
<dbReference type="InterPro" id="IPR036509">
    <property type="entry name" value="Met_Sox_Rdtase_MsrA_sf"/>
</dbReference>
<keyword evidence="10" id="KW-0560">Oxidoreductase</keyword>
<dbReference type="GO" id="GO:0035269">
    <property type="term" value="P:protein O-linked glycosylation via mannose"/>
    <property type="evidence" value="ECO:0007669"/>
    <property type="project" value="TreeGrafter"/>
</dbReference>
<dbReference type="Proteomes" id="UP001161247">
    <property type="component" value="Chromosome 6"/>
</dbReference>
<name>A0AAV1DV19_OLDCO</name>
<evidence type="ECO:0000256" key="1">
    <source>
        <dbReference type="ARBA" id="ARBA00000971"/>
    </source>
</evidence>
<dbReference type="FunFam" id="3.10.50.40:FF:000010">
    <property type="entry name" value="Peptidyl-prolyl cis-trans isomerase Pin1"/>
    <property type="match status" value="1"/>
</dbReference>
<comment type="catalytic activity">
    <reaction evidence="1">
        <text>[protein]-peptidylproline (omega=180) = [protein]-peptidylproline (omega=0)</text>
        <dbReference type="Rhea" id="RHEA:16237"/>
        <dbReference type="Rhea" id="RHEA-COMP:10747"/>
        <dbReference type="Rhea" id="RHEA-COMP:10748"/>
        <dbReference type="ChEBI" id="CHEBI:83833"/>
        <dbReference type="ChEBI" id="CHEBI:83834"/>
        <dbReference type="EC" id="5.2.1.8"/>
    </reaction>
</comment>
<dbReference type="AlphaFoldDB" id="A0AAV1DV19"/>
<evidence type="ECO:0000313" key="27">
    <source>
        <dbReference type="Proteomes" id="UP001161247"/>
    </source>
</evidence>
<keyword evidence="9" id="KW-0808">Transferase</keyword>
<dbReference type="EMBL" id="OX459123">
    <property type="protein sequence ID" value="CAI9110911.1"/>
    <property type="molecule type" value="Genomic_DNA"/>
</dbReference>
<evidence type="ECO:0000256" key="21">
    <source>
        <dbReference type="ARBA" id="ARBA00068734"/>
    </source>
</evidence>
<dbReference type="HAMAP" id="MF_01401">
    <property type="entry name" value="MsrA"/>
    <property type="match status" value="1"/>
</dbReference>
<dbReference type="SUPFAM" id="SSF53448">
    <property type="entry name" value="Nucleotide-diphospho-sugar transferases"/>
    <property type="match status" value="1"/>
</dbReference>
<evidence type="ECO:0000256" key="23">
    <source>
        <dbReference type="PROSITE-ProRule" id="PRU00278"/>
    </source>
</evidence>
<dbReference type="EC" id="5.2.1.8" evidence="7"/>
<dbReference type="PANTHER" id="PTHR43398">
    <property type="entry name" value="DOLICHOL-PHOSPHATE MANNOSYLTRANSFERASE SUBUNIT 1"/>
    <property type="match status" value="1"/>
</dbReference>
<evidence type="ECO:0000256" key="20">
    <source>
        <dbReference type="ARBA" id="ARBA00067941"/>
    </source>
</evidence>
<evidence type="ECO:0000256" key="14">
    <source>
        <dbReference type="ARBA" id="ARBA00030643"/>
    </source>
</evidence>
<sequence>MVFFVVHATQTDSDSDGIFYSGIADEFLLHLKEMKALMPAAAAPAKPRTDLAGNKCSPTGLDMFWPNRPGQHPSRRNLRAVFNARLNMGIEEMESKNKYSIIVPTYNERLNIALIIYLIFKHLPNVDFEIIVVDDGSPDGTQDIVKQLQSVYGENRVLLRPRPKKLGLGTAYIHGLKHASGNFVVIMDADLSHHPKYLASFIKKQMETGADIVTGTRYVKGGGVHGWNLMRKLTSRGANVLAQTLLWPGVSDLTGSFRLYKKSVLEDVISSCVSKGYVFQMEMIVRATRKGYKISEVPITFVDRVYGTSKLGGSEIVEYLKGLFTLSNFVHFPDLPKTSPVDDAMKATPLKCLLLLAIVLAANSSHAIRFSSRTSDNPIIANEQLQTAIFALGSFWRSEAVFGCLDGVVRTTAGYAGGSKPNPEYRSLGDHAESVQIEYDPRMITFKQLLEVFWSSHDSRQVFGQGPDVGNQYRSIIFTNGTEESRLAAISKEREQTRSMGGIVTTQIQPLSSFYPAEHEHQKFELKRNPFLLQLIGNLPEEELQRLTLAAKLNGYAAELCPTRMQKHIDSKINDIVKRELNTVLAQSKKTPSNWEKAAKIDSDRKRKSASASNPSRTTDRSEKHKKKTKMSSSSSSRDKVRASHILIKHEGSRRKASWKDPEGRVISSTTRDAAVSQLKALRDSIVSGEAKFEDVAATHSDCSSAKRGGDLGPFGKGQMQKPFEEATFALRVGEISDIVDTDSGVHIIKRTG</sequence>
<dbReference type="GO" id="GO:0004582">
    <property type="term" value="F:dolichyl-phosphate beta-D-mannosyltransferase activity"/>
    <property type="evidence" value="ECO:0007669"/>
    <property type="project" value="UniProtKB-EC"/>
</dbReference>
<comment type="function">
    <text evidence="17">Prolyl cis/trans isomerase with specificity for phospho-Ser-Pro bonds.</text>
</comment>
<evidence type="ECO:0000256" key="7">
    <source>
        <dbReference type="ARBA" id="ARBA00013194"/>
    </source>
</evidence>
<dbReference type="FunFam" id="3.90.550.10:FF:000082">
    <property type="entry name" value="Dolichol-phosphate mannosyltransferase subunit 1"/>
    <property type="match status" value="1"/>
</dbReference>
<evidence type="ECO:0000256" key="16">
    <source>
        <dbReference type="ARBA" id="ARBA00048782"/>
    </source>
</evidence>
<comment type="function">
    <text evidence="18">Catalyzes the reduction of methionine sulfoxide (MetSO) to methionine in proteins. Plays a protective role against oxidative stress by restoring activity to proteins that have been inactivated by methionine oxidation. MSRA family specifically reduces the MetSO S-enantiomer.</text>
</comment>
<evidence type="ECO:0000256" key="6">
    <source>
        <dbReference type="ARBA" id="ARBA00012704"/>
    </source>
</evidence>
<dbReference type="GO" id="GO:0006506">
    <property type="term" value="P:GPI anchor biosynthetic process"/>
    <property type="evidence" value="ECO:0007669"/>
    <property type="project" value="TreeGrafter"/>
</dbReference>
<dbReference type="CDD" id="cd06442">
    <property type="entry name" value="DPM1_like"/>
    <property type="match status" value="1"/>
</dbReference>
<reference evidence="26" key="1">
    <citation type="submission" date="2023-03" db="EMBL/GenBank/DDBJ databases">
        <authorList>
            <person name="Julca I."/>
        </authorList>
    </citation>
    <scope>NUCLEOTIDE SEQUENCE</scope>
</reference>
<evidence type="ECO:0000256" key="2">
    <source>
        <dbReference type="ARBA" id="ARBA00005591"/>
    </source>
</evidence>
<comment type="similarity">
    <text evidence="4">Belongs to the PpiC/parvulin rotamase family.</text>
</comment>
<dbReference type="SUPFAM" id="SSF54534">
    <property type="entry name" value="FKBP-like"/>
    <property type="match status" value="1"/>
</dbReference>
<dbReference type="InterPro" id="IPR029044">
    <property type="entry name" value="Nucleotide-diphossugar_trans"/>
</dbReference>
<evidence type="ECO:0000256" key="17">
    <source>
        <dbReference type="ARBA" id="ARBA00054757"/>
    </source>
</evidence>
<dbReference type="FunFam" id="3.30.1060.10:FF:000004">
    <property type="entry name" value="Peptide methionine sulfoxide reductase A5"/>
    <property type="match status" value="1"/>
</dbReference>
<dbReference type="GO" id="GO:0006488">
    <property type="term" value="P:dolichol-linked oligosaccharide biosynthetic process"/>
    <property type="evidence" value="ECO:0007669"/>
    <property type="project" value="TreeGrafter"/>
</dbReference>
<dbReference type="InterPro" id="IPR039528">
    <property type="entry name" value="DPM1-like"/>
</dbReference>
<gene>
    <name evidence="26" type="ORF">OLC1_LOCUS18452</name>
</gene>
<evidence type="ECO:0000256" key="22">
    <source>
        <dbReference type="ARBA" id="ARBA00076027"/>
    </source>
</evidence>
<dbReference type="InterPro" id="IPR000297">
    <property type="entry name" value="PPIase_PpiC"/>
</dbReference>
<dbReference type="Pfam" id="PF00639">
    <property type="entry name" value="Rotamase"/>
    <property type="match status" value="1"/>
</dbReference>
<dbReference type="PROSITE" id="PS01096">
    <property type="entry name" value="PPIC_PPIASE_1"/>
    <property type="match status" value="1"/>
</dbReference>
<evidence type="ECO:0000259" key="25">
    <source>
        <dbReference type="PROSITE" id="PS50198"/>
    </source>
</evidence>
<keyword evidence="11 23" id="KW-0697">Rotamase</keyword>
<comment type="similarity">
    <text evidence="3">Belongs to the glycosyltransferase 2 family.</text>
</comment>
<dbReference type="Pfam" id="PF01625">
    <property type="entry name" value="PMSR"/>
    <property type="match status" value="1"/>
</dbReference>
<evidence type="ECO:0000256" key="10">
    <source>
        <dbReference type="ARBA" id="ARBA00023002"/>
    </source>
</evidence>
<feature type="domain" description="PpiC" evidence="25">
    <location>
        <begin position="638"/>
        <end position="753"/>
    </location>
</feature>
<keyword evidence="12 23" id="KW-0413">Isomerase</keyword>
<evidence type="ECO:0000256" key="24">
    <source>
        <dbReference type="SAM" id="MobiDB-lite"/>
    </source>
</evidence>
<evidence type="ECO:0000256" key="9">
    <source>
        <dbReference type="ARBA" id="ARBA00022679"/>
    </source>
</evidence>
<dbReference type="InterPro" id="IPR001173">
    <property type="entry name" value="Glyco_trans_2-like"/>
</dbReference>
<comment type="catalytic activity">
    <reaction evidence="16">
        <text>[thioredoxin]-disulfide + L-methionine + H2O = L-methionine (S)-S-oxide + [thioredoxin]-dithiol</text>
        <dbReference type="Rhea" id="RHEA:19993"/>
        <dbReference type="Rhea" id="RHEA-COMP:10698"/>
        <dbReference type="Rhea" id="RHEA-COMP:10700"/>
        <dbReference type="ChEBI" id="CHEBI:15377"/>
        <dbReference type="ChEBI" id="CHEBI:29950"/>
        <dbReference type="ChEBI" id="CHEBI:50058"/>
        <dbReference type="ChEBI" id="CHEBI:57844"/>
        <dbReference type="ChEBI" id="CHEBI:58772"/>
        <dbReference type="EC" id="1.8.4.11"/>
    </reaction>
</comment>
<comment type="similarity">
    <text evidence="2">Belongs to the MsrA Met sulfoxide reductase family.</text>
</comment>
<evidence type="ECO:0000256" key="18">
    <source>
        <dbReference type="ARBA" id="ARBA00055441"/>
    </source>
</evidence>
<dbReference type="GO" id="GO:0005789">
    <property type="term" value="C:endoplasmic reticulum membrane"/>
    <property type="evidence" value="ECO:0007669"/>
    <property type="project" value="TreeGrafter"/>
</dbReference>
<feature type="region of interest" description="Disordered" evidence="24">
    <location>
        <begin position="587"/>
        <end position="665"/>
    </location>
</feature>
<protein>
    <recommendedName>
        <fullName evidence="19">Peptide methionine sulfoxide reductase A5</fullName>
        <ecNumber evidence="5">1.8.4.11</ecNumber>
        <ecNumber evidence="6">2.4.1.83</ecNumber>
        <ecNumber evidence="7">5.2.1.8</ecNumber>
    </recommendedName>
    <alternativeName>
        <fullName evidence="14">Peptide-methionine (S)-S-oxide reductase</fullName>
    </alternativeName>
    <alternativeName>
        <fullName evidence="20 21">Peptidyl-prolyl cis-trans isomerase Pin1</fullName>
    </alternativeName>
    <alternativeName>
        <fullName evidence="13">Protein-methionine-S-oxide reductase</fullName>
    </alternativeName>
    <alternativeName>
        <fullName evidence="22">Rotamase Pin1</fullName>
    </alternativeName>
</protein>
<dbReference type="Gene3D" id="3.30.1060.10">
    <property type="entry name" value="Peptide methionine sulphoxide reductase MsrA"/>
    <property type="match status" value="1"/>
</dbReference>
<dbReference type="PROSITE" id="PS50198">
    <property type="entry name" value="PPIC_PPIASE_2"/>
    <property type="match status" value="1"/>
</dbReference>
<accession>A0AAV1DV19</accession>
<evidence type="ECO:0000256" key="15">
    <source>
        <dbReference type="ARBA" id="ARBA00047806"/>
    </source>
</evidence>
<dbReference type="Pfam" id="PF00535">
    <property type="entry name" value="Glycos_transf_2"/>
    <property type="match status" value="1"/>
</dbReference>
<dbReference type="InterPro" id="IPR046357">
    <property type="entry name" value="PPIase_dom_sf"/>
</dbReference>